<evidence type="ECO:0000256" key="26">
    <source>
        <dbReference type="PROSITE-ProRule" id="PRU00808"/>
    </source>
</evidence>
<dbReference type="GO" id="GO:0019773">
    <property type="term" value="C:proteasome core complex, alpha-subunit complex"/>
    <property type="evidence" value="ECO:0007669"/>
    <property type="project" value="UniProtKB-UniRule"/>
</dbReference>
<evidence type="ECO:0000256" key="2">
    <source>
        <dbReference type="ARBA" id="ARBA00003876"/>
    </source>
</evidence>
<comment type="subunit">
    <text evidence="8">The 26S proteasome consists of a 20S proteasome core and two 19S regulatory subunits. The 20S proteasome core is a barrel-shaped complex made of 28 subunits that are arranged in four stacked rings. The two outer rings are each formed by seven alpha subunits, and the two inner rings are formed by seven beta subunits. The proteolytic activity is exerted by three beta-subunits PSMB5, PSMB6 and PSMB7.</text>
</comment>
<dbReference type="Proteomes" id="UP000664991">
    <property type="component" value="Unassembled WGS sequence"/>
</dbReference>
<name>A0A835ZYP2_SHEEP</name>
<feature type="region of interest" description="Disordered" evidence="27">
    <location>
        <begin position="1603"/>
        <end position="1624"/>
    </location>
</feature>
<keyword evidence="14" id="KW-0479">Metal-binding</keyword>
<dbReference type="InterPro" id="IPR002575">
    <property type="entry name" value="Aminoglycoside_PTrfase"/>
</dbReference>
<dbReference type="InterPro" id="IPR015931">
    <property type="entry name" value="Acnase/IPM_dHydase_lsu_aba_1/3"/>
</dbReference>
<feature type="compositionally biased region" description="Low complexity" evidence="27">
    <location>
        <begin position="182"/>
        <end position="191"/>
    </location>
</feature>
<dbReference type="PANTHER" id="PTHR11670">
    <property type="entry name" value="ACONITASE/IRON-RESPONSIVE ELEMENT FAMILY MEMBER"/>
    <property type="match status" value="1"/>
</dbReference>
<dbReference type="FunFam" id="3.60.20.10:FF:000022">
    <property type="entry name" value="Proteasome subunit alpha type"/>
    <property type="match status" value="1"/>
</dbReference>
<comment type="function">
    <text evidence="2">Component of the 20S core proteasome complex involved in the proteolytic degradation of most intracellular proteins. This complex plays numerous essential roles within the cell by associating with different regulatory particles. Associated with two 19S regulatory particles, forms the 26S proteasome and thus participates in the ATP-dependent degradation of ubiquitinated proteins. The 26S proteasome plays a key role in the maintenance of protein homeostasis by removing misfolded or damaged proteins that could impair cellular functions, and by removing proteins whose functions are no longer required. Associated with the PA200 or PA28, the 20S proteasome mediates ubiquitin-independent protein degradation. This type of proteolysis is required in several pathways including spermatogenesis (20S-PA200 complex) or generation of a subset of MHC class I-presented antigenic peptides (20S-PA28 complex).</text>
</comment>
<dbReference type="SUPFAM" id="SSF52016">
    <property type="entry name" value="LeuD/IlvD-like"/>
    <property type="match status" value="1"/>
</dbReference>
<comment type="function">
    <text evidence="22">Catalyzes the GTP-dependent phosphorylation of 5-hydroxy-L-lysine.</text>
</comment>
<dbReference type="InterPro" id="IPR000463">
    <property type="entry name" value="Fatty_acid-bd"/>
</dbReference>
<dbReference type="FunFam" id="3.90.1200.10:FF:000007">
    <property type="entry name" value="hydroxylysine kinase isoform X1"/>
    <property type="match status" value="1"/>
</dbReference>
<evidence type="ECO:0000256" key="21">
    <source>
        <dbReference type="ARBA" id="ARBA00036820"/>
    </source>
</evidence>
<dbReference type="PROSITE" id="PS00214">
    <property type="entry name" value="FABP"/>
    <property type="match status" value="1"/>
</dbReference>
<keyword evidence="10" id="KW-0813">Transport</keyword>
<dbReference type="GO" id="GO:0047992">
    <property type="term" value="F:hydroxylysine kinase activity"/>
    <property type="evidence" value="ECO:0007669"/>
    <property type="project" value="UniProtKB-EC"/>
</dbReference>
<dbReference type="PRINTS" id="PR00415">
    <property type="entry name" value="ACONITASE"/>
</dbReference>
<accession>A0A835ZYP2</accession>
<feature type="domain" description="Proteasome alpha-type subunits" evidence="29">
    <location>
        <begin position="1368"/>
        <end position="1390"/>
    </location>
</feature>
<dbReference type="GO" id="GO:0005829">
    <property type="term" value="C:cytosol"/>
    <property type="evidence" value="ECO:0007669"/>
    <property type="project" value="UniProtKB-ARBA"/>
</dbReference>
<dbReference type="SUPFAM" id="SSF56235">
    <property type="entry name" value="N-terminal nucleophile aminohydrolases (Ntn hydrolases)"/>
    <property type="match status" value="1"/>
</dbReference>
<dbReference type="SUPFAM" id="SSF53732">
    <property type="entry name" value="Aconitase iron-sulfur domain"/>
    <property type="match status" value="1"/>
</dbReference>
<dbReference type="PROSITE" id="PS00450">
    <property type="entry name" value="ACONITASE_1"/>
    <property type="match status" value="1"/>
</dbReference>
<comment type="similarity">
    <text evidence="7">Belongs to the calycin superfamily. Fatty-acid binding protein (FABP) family.</text>
</comment>
<evidence type="ECO:0000259" key="29">
    <source>
        <dbReference type="PROSITE" id="PS00388"/>
    </source>
</evidence>
<evidence type="ECO:0000256" key="13">
    <source>
        <dbReference type="ARBA" id="ARBA00022679"/>
    </source>
</evidence>
<evidence type="ECO:0000256" key="9">
    <source>
        <dbReference type="ARBA" id="ARBA00021341"/>
    </source>
</evidence>
<dbReference type="FunFam" id="3.30.200.20:FF:000549">
    <property type="entry name" value="hydroxylysine kinase"/>
    <property type="match status" value="1"/>
</dbReference>
<feature type="region of interest" description="Disordered" evidence="27">
    <location>
        <begin position="170"/>
        <end position="194"/>
    </location>
</feature>
<dbReference type="FunFam" id="3.30.499.10:FF:000011">
    <property type="entry name" value="Iron-responsive element binding protein 2"/>
    <property type="match status" value="1"/>
</dbReference>
<dbReference type="Pfam" id="PF00061">
    <property type="entry name" value="Lipocalin"/>
    <property type="match status" value="1"/>
</dbReference>
<evidence type="ECO:0000256" key="7">
    <source>
        <dbReference type="ARBA" id="ARBA00008390"/>
    </source>
</evidence>
<dbReference type="NCBIfam" id="NF006757">
    <property type="entry name" value="PRK09277.1"/>
    <property type="match status" value="1"/>
</dbReference>
<dbReference type="InterPro" id="IPR001353">
    <property type="entry name" value="Proteasome_sua/b"/>
</dbReference>
<keyword evidence="16 26" id="KW-0647">Proteasome</keyword>
<evidence type="ECO:0000256" key="17">
    <source>
        <dbReference type="ARBA" id="ARBA00022990"/>
    </source>
</evidence>
<dbReference type="PROSITE" id="PS51475">
    <property type="entry name" value="PROTEASOME_ALPHA_2"/>
    <property type="match status" value="1"/>
</dbReference>
<dbReference type="Gene3D" id="3.90.1200.10">
    <property type="match status" value="1"/>
</dbReference>
<evidence type="ECO:0000256" key="6">
    <source>
        <dbReference type="ARBA" id="ARBA00007185"/>
    </source>
</evidence>
<gene>
    <name evidence="30" type="ORF">JEQ12_007832</name>
</gene>
<dbReference type="Gene3D" id="3.20.19.10">
    <property type="entry name" value="Aconitase, domain 4"/>
    <property type="match status" value="1"/>
</dbReference>
<comment type="subcellular location">
    <subcellularLocation>
        <location evidence="4">Cytoplasm</location>
    </subcellularLocation>
    <subcellularLocation>
        <location evidence="3">Nucleus</location>
    </subcellularLocation>
</comment>
<sequence length="1624" mass="180313">MPNFAGTWKMRSSENFDELLKALGVNAMLRKVAVAAASKPHVEIRQDGDQFYIKTSTTVRTTEINFKVGEGFEEETVDGRKCRSLPTWENENKIHCTQTLLEGDGPKTYWTRELANDELILDMIHSLLLPRKYSLSARDSASLSQNGIYWKDIELPLKLWERWERSKGQEKDQGIRKSPVTSSEGSPSQESSSKDRVLPLQACIDILNQLLARGKSRGYAFEYLIETLNDSSHKKFFNVPRLGGTKYDVLPYSIRVLLEAAVRNCDGFLMKKEDVMNILDWKTKQSNVEVPFFPARVLLQDFTGIPAMVDFAAMREAVKTLGGDPKKVHPACPTDLTVDHSLQIDFNKCAIQNAPNPGGGDLQKAGKLSPLRVQPKKLPCRGQTTCRGSCDSGELGRNSGKFSSQIENTPILCPFHLQPVPEPETVLKNQEVEFGRNRERLQFFKWSSRVFKNVAVIPPGTGMAHQVNLEYLSRVVFEEKDLLFPDSVVGTDSHITMVNGLGILGWGVGGIETEAVMLGLPVSLTLPEVVGCELTGSSNPFVTSIDVVLGITKHLRQVGVAGKFVEFFGSGVSQLSIVDRTTIANMCPEYGAILSFFPVDNVTLKHLEHTGFDKAKLESMEAYLKAVKLFRNEQDNSGEPEYSQVIQINLNSIVPSVSGPKRPQDRVALTDMKSDFQACLNEKVGFKGFQIAAEKQNDIVSIHYEGSEYKLAHGSVVIAAVISCTNNCNPSVMLAAGLLAKKAVEAGLQVKPYIRTSLSPGSGMVTHYLSSSGVLPYLSKLGFEIIGYGCSTCVGNTAPLSEAVLNAVKQGDLVTCGVLSGNKNFEGRLCDCVRANYLASPPLVVAYAIAGTVNIDFQTEPLGTDPTGKNIYLHDIWPSREEVHQIEEEHVVLSMFKALKEKIEMGNKRWNSLEAPDSVLFPWDLKSTYIRCPSFFDKLTKEPVALQPIENAHVLLYLGDSVTTDHISPAGSIARSSAAAKYLTNRGLTPREFNSYGARRGNDAVMTRGTFANIKLFNKFIGKPAPKTIHFPSGQTLDVFEAAELYQKEGLLGNASHISPPFEVCAISYMMILVTQKKIMSSEGDQQSQPLTKPSFSEVQASALVESVFGLKVSKIQPLPSYDDQNFHVCIARTKVTTDGPNEYVLKISNTESSKTPDLIEVQTHIIMFLRAAGFPTASVCLTKGDNITSLVSVDSGSEVKSYLVRLLTYLPGRPIAEIPIGPQLLYEIGRLAAKLDKTLEKFHHPKLSSLHRENFIWNLKSVPLLEKYLFALGQNRNREIVEQVIQLFKDEVMTSLSHFRECINHGDLNDHNILIESRESAFGDAVYQVSGILDFDDMSYGYYVFEAAITIMYMMIESKTPIQSRRYDSRTTIFSPEGRLYQVEYAMEAIGHAGTCLGILANDGVLLAAERRNIHKLLDEVFFSEKIYKLNEDMACSVAGITSDANVLTNELRLIAQRYLLQYQEPIPCEQLVTALCDIKQAYTQFGGKRPFGVSLLYIGWDKHYGFQLYQSDPSGNYGGWKATCIGNNSAAAVSMLKQDYKEGEMTLKSALALAIKVLNKTMDVSKLSAEKVEIATLTRENGKTVIRVLKQKEVEQLIKKHEEEEAKAEREKKEKEQKEKDK</sequence>
<evidence type="ECO:0000256" key="12">
    <source>
        <dbReference type="ARBA" id="ARBA00022490"/>
    </source>
</evidence>
<evidence type="ECO:0000313" key="30">
    <source>
        <dbReference type="EMBL" id="KAG5198142.1"/>
    </source>
</evidence>
<dbReference type="EC" id="2.7.1.81" evidence="23"/>
<evidence type="ECO:0000256" key="11">
    <source>
        <dbReference type="ARBA" id="ARBA00022485"/>
    </source>
</evidence>
<dbReference type="CDD" id="cd01586">
    <property type="entry name" value="AcnA_IRP"/>
    <property type="match status" value="1"/>
</dbReference>
<evidence type="ECO:0000256" key="23">
    <source>
        <dbReference type="ARBA" id="ARBA00038873"/>
    </source>
</evidence>
<evidence type="ECO:0000256" key="14">
    <source>
        <dbReference type="ARBA" id="ARBA00022723"/>
    </source>
</evidence>
<dbReference type="Gene3D" id="3.30.499.10">
    <property type="entry name" value="Aconitase, domain 3"/>
    <property type="match status" value="3"/>
</dbReference>
<evidence type="ECO:0000256" key="16">
    <source>
        <dbReference type="ARBA" id="ARBA00022942"/>
    </source>
</evidence>
<reference evidence="30 31" key="1">
    <citation type="submission" date="2020-12" db="EMBL/GenBank/DDBJ databases">
        <title>De novo assembly of Tibetan sheep genome.</title>
        <authorList>
            <person name="Li X."/>
        </authorList>
    </citation>
    <scope>NUCLEOTIDE SEQUENCE [LARGE SCALE GENOMIC DNA]</scope>
    <source>
        <tissue evidence="30">Heart</tissue>
    </source>
</reference>
<dbReference type="InterPro" id="IPR000573">
    <property type="entry name" value="AconitaseA/IPMdHydase_ssu_swvl"/>
</dbReference>
<dbReference type="Gene3D" id="2.40.128.20">
    <property type="match status" value="1"/>
</dbReference>
<dbReference type="SUPFAM" id="SSF56112">
    <property type="entry name" value="Protein kinase-like (PK-like)"/>
    <property type="match status" value="1"/>
</dbReference>
<comment type="catalytic activity">
    <reaction evidence="21">
        <text>(5R)-5-hydroxy-L-lysine + GTP = (5R)-5-phosphooxy-L-lysine + GDP + H(+)</text>
        <dbReference type="Rhea" id="RHEA:19049"/>
        <dbReference type="ChEBI" id="CHEBI:15378"/>
        <dbReference type="ChEBI" id="CHEBI:37565"/>
        <dbReference type="ChEBI" id="CHEBI:57882"/>
        <dbReference type="ChEBI" id="CHEBI:58189"/>
        <dbReference type="ChEBI" id="CHEBI:58357"/>
        <dbReference type="EC" id="2.7.1.81"/>
    </reaction>
</comment>
<evidence type="ECO:0000256" key="8">
    <source>
        <dbReference type="ARBA" id="ARBA00011656"/>
    </source>
</evidence>
<evidence type="ECO:0000256" key="24">
    <source>
        <dbReference type="ARBA" id="ARBA00040505"/>
    </source>
</evidence>
<evidence type="ECO:0000259" key="28">
    <source>
        <dbReference type="PROSITE" id="PS00214"/>
    </source>
</evidence>
<dbReference type="InterPro" id="IPR029055">
    <property type="entry name" value="Ntn_hydrolases_N"/>
</dbReference>
<comment type="similarity">
    <text evidence="6">Belongs to the aconitase/IPM isomerase family.</text>
</comment>
<dbReference type="InterPro" id="IPR011009">
    <property type="entry name" value="Kinase-like_dom_sf"/>
</dbReference>
<dbReference type="InterPro" id="IPR018136">
    <property type="entry name" value="Aconitase_4Fe-4S_BS"/>
</dbReference>
<dbReference type="GO" id="GO:0006511">
    <property type="term" value="P:ubiquitin-dependent protein catabolic process"/>
    <property type="evidence" value="ECO:0007669"/>
    <property type="project" value="InterPro"/>
</dbReference>
<dbReference type="InterPro" id="IPR000426">
    <property type="entry name" value="Proteasome_asu_N"/>
</dbReference>
<keyword evidence="19" id="KW-0411">Iron-sulfur</keyword>
<dbReference type="FunFam" id="2.40.128.20:FF:000001">
    <property type="entry name" value="Fatty acid-binding protein, adipocyte"/>
    <property type="match status" value="1"/>
</dbReference>
<dbReference type="InterPro" id="IPR023332">
    <property type="entry name" value="Proteasome_alpha-type"/>
</dbReference>
<dbReference type="InterPro" id="IPR012674">
    <property type="entry name" value="Calycin"/>
</dbReference>
<dbReference type="Gene3D" id="6.10.190.10">
    <property type="match status" value="1"/>
</dbReference>
<dbReference type="FunFam" id="3.30.499.10:FF:000005">
    <property type="entry name" value="cytoplasmic aconitate hydratase"/>
    <property type="match status" value="1"/>
</dbReference>
<evidence type="ECO:0000256" key="15">
    <source>
        <dbReference type="ARBA" id="ARBA00022777"/>
    </source>
</evidence>
<keyword evidence="18" id="KW-0408">Iron</keyword>
<dbReference type="InterPro" id="IPR001030">
    <property type="entry name" value="Acoase/IPM_deHydtase_lsu_aba"/>
</dbReference>
<dbReference type="InterPro" id="IPR000566">
    <property type="entry name" value="Lipocln_cytosolic_FA-bd_dom"/>
</dbReference>
<dbReference type="PROSITE" id="PS00388">
    <property type="entry name" value="PROTEASOME_ALPHA_1"/>
    <property type="match status" value="1"/>
</dbReference>
<evidence type="ECO:0000256" key="22">
    <source>
        <dbReference type="ARBA" id="ARBA00037368"/>
    </source>
</evidence>
<dbReference type="CDD" id="cd03752">
    <property type="entry name" value="proteasome_alpha_type_4"/>
    <property type="match status" value="1"/>
</dbReference>
<keyword evidence="20" id="KW-0539">Nucleus</keyword>
<evidence type="ECO:0000256" key="18">
    <source>
        <dbReference type="ARBA" id="ARBA00023004"/>
    </source>
</evidence>
<keyword evidence="17" id="KW-0007">Acetylation</keyword>
<comment type="cofactor">
    <cofactor evidence="1">
        <name>[4Fe-4S] cluster</name>
        <dbReference type="ChEBI" id="CHEBI:49883"/>
    </cofactor>
</comment>
<evidence type="ECO:0000256" key="5">
    <source>
        <dbReference type="ARBA" id="ARBA00006219"/>
    </source>
</evidence>
<dbReference type="Pfam" id="PF00227">
    <property type="entry name" value="Proteasome"/>
    <property type="match status" value="1"/>
</dbReference>
<dbReference type="GO" id="GO:0005634">
    <property type="term" value="C:nucleus"/>
    <property type="evidence" value="ECO:0007669"/>
    <property type="project" value="UniProtKB-SubCell"/>
</dbReference>
<dbReference type="InterPro" id="IPR015928">
    <property type="entry name" value="Aconitase/3IPM_dehydase_swvl"/>
</dbReference>
<comment type="caution">
    <text evidence="30">The sequence shown here is derived from an EMBL/GenBank/DDBJ whole genome shotgun (WGS) entry which is preliminary data.</text>
</comment>
<dbReference type="InterPro" id="IPR036008">
    <property type="entry name" value="Aconitase_4Fe-4S_dom"/>
</dbReference>
<keyword evidence="11" id="KW-0004">4Fe-4S</keyword>
<dbReference type="Pfam" id="PF00694">
    <property type="entry name" value="Aconitase_C"/>
    <property type="match status" value="1"/>
</dbReference>
<evidence type="ECO:0000256" key="1">
    <source>
        <dbReference type="ARBA" id="ARBA00001966"/>
    </source>
</evidence>
<dbReference type="Pfam" id="PF00330">
    <property type="entry name" value="Aconitase"/>
    <property type="match status" value="2"/>
</dbReference>
<dbReference type="GO" id="GO:0008289">
    <property type="term" value="F:lipid binding"/>
    <property type="evidence" value="ECO:0007669"/>
    <property type="project" value="InterPro"/>
</dbReference>
<dbReference type="PROSITE" id="PS01244">
    <property type="entry name" value="ACONITASE_2"/>
    <property type="match status" value="1"/>
</dbReference>
<evidence type="ECO:0000256" key="3">
    <source>
        <dbReference type="ARBA" id="ARBA00004123"/>
    </source>
</evidence>
<dbReference type="GO" id="GO:0030350">
    <property type="term" value="F:iron-responsive element binding"/>
    <property type="evidence" value="ECO:0007669"/>
    <property type="project" value="UniProtKB-ARBA"/>
</dbReference>
<dbReference type="EMBL" id="JAEMGP010000018">
    <property type="protein sequence ID" value="KAG5198142.1"/>
    <property type="molecule type" value="Genomic_DNA"/>
</dbReference>
<dbReference type="Gene3D" id="3.60.20.10">
    <property type="entry name" value="Glutamine Phosphoribosylpyrophosphate, subunit 1, domain 1"/>
    <property type="match status" value="1"/>
</dbReference>
<dbReference type="InterPro" id="IPR006249">
    <property type="entry name" value="Aconitase/IRP2"/>
</dbReference>
<evidence type="ECO:0000256" key="20">
    <source>
        <dbReference type="ARBA" id="ARBA00023242"/>
    </source>
</evidence>
<comment type="similarity">
    <text evidence="26">Belongs to the peptidase T1A family.</text>
</comment>
<evidence type="ECO:0000256" key="10">
    <source>
        <dbReference type="ARBA" id="ARBA00022448"/>
    </source>
</evidence>
<dbReference type="SUPFAM" id="SSF50814">
    <property type="entry name" value="Lipocalins"/>
    <property type="match status" value="1"/>
</dbReference>
<keyword evidence="15" id="KW-0418">Kinase</keyword>
<keyword evidence="13" id="KW-0808">Transferase</keyword>
<dbReference type="NCBIfam" id="NF003075">
    <property type="entry name" value="PRK03996.1"/>
    <property type="match status" value="1"/>
</dbReference>
<dbReference type="FunFam" id="3.30.499.10:FF:000012">
    <property type="entry name" value="Iron-responsive element binding protein 2"/>
    <property type="match status" value="1"/>
</dbReference>
<dbReference type="PROSITE" id="PS00854">
    <property type="entry name" value="PROTEASOME_BETA_1"/>
    <property type="match status" value="1"/>
</dbReference>
<comment type="similarity">
    <text evidence="5">Belongs to the aminoglycoside phosphotransferase family.</text>
</comment>
<feature type="domain" description="Cytosolic fatty-acid binding proteins" evidence="28">
    <location>
        <begin position="6"/>
        <end position="23"/>
    </location>
</feature>
<proteinExistence type="inferred from homology"/>
<dbReference type="GO" id="GO:0051539">
    <property type="term" value="F:4 iron, 4 sulfur cluster binding"/>
    <property type="evidence" value="ECO:0007669"/>
    <property type="project" value="UniProtKB-KW"/>
</dbReference>
<dbReference type="SMART" id="SM00948">
    <property type="entry name" value="Proteasome_A_N"/>
    <property type="match status" value="1"/>
</dbReference>
<evidence type="ECO:0000256" key="25">
    <source>
        <dbReference type="ARBA" id="ARBA00076893"/>
    </source>
</evidence>
<evidence type="ECO:0000313" key="31">
    <source>
        <dbReference type="Proteomes" id="UP000664991"/>
    </source>
</evidence>
<protein>
    <recommendedName>
        <fullName evidence="24">Hydroxylysine kinase</fullName>
        <ecNumber evidence="23">2.7.1.81</ecNumber>
    </recommendedName>
    <alternativeName>
        <fullName evidence="25">Aminoglycoside phosphotransferase domain-containing protein 1</fullName>
    </alternativeName>
    <alternativeName>
        <fullName evidence="9">Proteasome subunit alpha type-4</fullName>
    </alternativeName>
</protein>
<evidence type="ECO:0000256" key="4">
    <source>
        <dbReference type="ARBA" id="ARBA00004496"/>
    </source>
</evidence>
<dbReference type="InterPro" id="IPR016050">
    <property type="entry name" value="Proteasome_bsu_CS"/>
</dbReference>
<dbReference type="Pfam" id="PF10584">
    <property type="entry name" value="Proteasome_A_N"/>
    <property type="match status" value="1"/>
</dbReference>
<keyword evidence="12" id="KW-0963">Cytoplasm</keyword>
<dbReference type="Pfam" id="PF01636">
    <property type="entry name" value="APH"/>
    <property type="match status" value="1"/>
</dbReference>
<evidence type="ECO:0000256" key="19">
    <source>
        <dbReference type="ARBA" id="ARBA00023014"/>
    </source>
</evidence>
<evidence type="ECO:0000256" key="27">
    <source>
        <dbReference type="SAM" id="MobiDB-lite"/>
    </source>
</evidence>
<organism evidence="30 31">
    <name type="scientific">Ovis aries</name>
    <name type="common">Sheep</name>
    <dbReference type="NCBI Taxonomy" id="9940"/>
    <lineage>
        <taxon>Eukaryota</taxon>
        <taxon>Metazoa</taxon>
        <taxon>Chordata</taxon>
        <taxon>Craniata</taxon>
        <taxon>Vertebrata</taxon>
        <taxon>Euteleostomi</taxon>
        <taxon>Mammalia</taxon>
        <taxon>Eutheria</taxon>
        <taxon>Laurasiatheria</taxon>
        <taxon>Artiodactyla</taxon>
        <taxon>Ruminantia</taxon>
        <taxon>Pecora</taxon>
        <taxon>Bovidae</taxon>
        <taxon>Caprinae</taxon>
        <taxon>Ovis</taxon>
    </lineage>
</organism>
<dbReference type="GO" id="GO:0046872">
    <property type="term" value="F:metal ion binding"/>
    <property type="evidence" value="ECO:0007669"/>
    <property type="project" value="UniProtKB-KW"/>
</dbReference>